<proteinExistence type="predicted"/>
<evidence type="ECO:0000259" key="3">
    <source>
        <dbReference type="Pfam" id="PF13511"/>
    </source>
</evidence>
<organism evidence="4 5">
    <name type="scientific">Pseudomonas mangrovi</name>
    <dbReference type="NCBI Taxonomy" id="2161748"/>
    <lineage>
        <taxon>Bacteria</taxon>
        <taxon>Pseudomonadati</taxon>
        <taxon>Pseudomonadota</taxon>
        <taxon>Gammaproteobacteria</taxon>
        <taxon>Pseudomonadales</taxon>
        <taxon>Pseudomonadaceae</taxon>
        <taxon>Pseudomonas</taxon>
    </lineage>
</organism>
<name>A0A2T5P665_9PSED</name>
<accession>A0A2T5P665</accession>
<evidence type="ECO:0000256" key="1">
    <source>
        <dbReference type="SAM" id="MobiDB-lite"/>
    </source>
</evidence>
<protein>
    <submittedName>
        <fullName evidence="4">DUF4124 domain-containing protein</fullName>
    </submittedName>
</protein>
<evidence type="ECO:0000313" key="5">
    <source>
        <dbReference type="Proteomes" id="UP000244064"/>
    </source>
</evidence>
<dbReference type="OrthoDB" id="7031901at2"/>
<dbReference type="Proteomes" id="UP000244064">
    <property type="component" value="Unassembled WGS sequence"/>
</dbReference>
<keyword evidence="5" id="KW-1185">Reference proteome</keyword>
<comment type="caution">
    <text evidence="4">The sequence shown here is derived from an EMBL/GenBank/DDBJ whole genome shotgun (WGS) entry which is preliminary data.</text>
</comment>
<keyword evidence="2" id="KW-0732">Signal</keyword>
<feature type="chain" id="PRO_5015475168" evidence="2">
    <location>
        <begin position="22"/>
        <end position="161"/>
    </location>
</feature>
<dbReference type="RefSeq" id="WP_108107682.1">
    <property type="nucleotide sequence ID" value="NZ_QASN01000020.1"/>
</dbReference>
<dbReference type="EMBL" id="QASN01000020">
    <property type="protein sequence ID" value="PTU73238.1"/>
    <property type="molecule type" value="Genomic_DNA"/>
</dbReference>
<evidence type="ECO:0000256" key="2">
    <source>
        <dbReference type="SAM" id="SignalP"/>
    </source>
</evidence>
<reference evidence="4 5" key="1">
    <citation type="submission" date="2018-04" db="EMBL/GenBank/DDBJ databases">
        <title>Pseudomonas sp. nov., isolated from mangrove soil.</title>
        <authorList>
            <person name="Chen C."/>
        </authorList>
    </citation>
    <scope>NUCLEOTIDE SEQUENCE [LARGE SCALE GENOMIC DNA]</scope>
    <source>
        <strain evidence="4 5">TC-11</strain>
    </source>
</reference>
<dbReference type="InterPro" id="IPR025392">
    <property type="entry name" value="DUF4124"/>
</dbReference>
<feature type="region of interest" description="Disordered" evidence="1">
    <location>
        <begin position="53"/>
        <end position="161"/>
    </location>
</feature>
<feature type="domain" description="DUF4124" evidence="3">
    <location>
        <begin position="11"/>
        <end position="59"/>
    </location>
</feature>
<gene>
    <name evidence="4" type="ORF">DBO85_12875</name>
</gene>
<sequence length="161" mass="17620">MQTMMRAVLCAVLFAVTPAQGSTVSRCEDSQGRITYSQHGCPQDQGEQIIQAHNTRPSGSGPSKEMAREPGVRTPLKEFQTRGIGPKDDGCGNQLDSRTRRESIIKGKVRAGMSQSDVESALGKPERTSSQNGTTRFHYQTKSGRSQQVTFDENGCVKTKR</sequence>
<feature type="signal peptide" evidence="2">
    <location>
        <begin position="1"/>
        <end position="21"/>
    </location>
</feature>
<dbReference type="AlphaFoldDB" id="A0A2T5P665"/>
<dbReference type="Pfam" id="PF13511">
    <property type="entry name" value="DUF4124"/>
    <property type="match status" value="1"/>
</dbReference>
<feature type="compositionally biased region" description="Polar residues" evidence="1">
    <location>
        <begin position="128"/>
        <end position="151"/>
    </location>
</feature>
<evidence type="ECO:0000313" key="4">
    <source>
        <dbReference type="EMBL" id="PTU73238.1"/>
    </source>
</evidence>
<feature type="compositionally biased region" description="Basic and acidic residues" evidence="1">
    <location>
        <begin position="65"/>
        <end position="90"/>
    </location>
</feature>